<protein>
    <submittedName>
        <fullName evidence="3">Uncharacterized protein</fullName>
    </submittedName>
</protein>
<name>A0AAD8UXC3_LOLMU</name>
<reference evidence="3" key="1">
    <citation type="submission" date="2023-07" db="EMBL/GenBank/DDBJ databases">
        <title>A chromosome-level genome assembly of Lolium multiflorum.</title>
        <authorList>
            <person name="Chen Y."/>
            <person name="Copetti D."/>
            <person name="Kolliker R."/>
            <person name="Studer B."/>
        </authorList>
    </citation>
    <scope>NUCLEOTIDE SEQUENCE</scope>
    <source>
        <strain evidence="3">02402/16</strain>
        <tissue evidence="3">Leaf</tissue>
    </source>
</reference>
<feature type="coiled-coil region" evidence="1">
    <location>
        <begin position="131"/>
        <end position="177"/>
    </location>
</feature>
<evidence type="ECO:0000313" key="3">
    <source>
        <dbReference type="EMBL" id="KAK1558214.1"/>
    </source>
</evidence>
<gene>
    <name evidence="3" type="ORF">QYE76_017825</name>
</gene>
<comment type="caution">
    <text evidence="3">The sequence shown here is derived from an EMBL/GenBank/DDBJ whole genome shotgun (WGS) entry which is preliminary data.</text>
</comment>
<dbReference type="Proteomes" id="UP001231189">
    <property type="component" value="Unassembled WGS sequence"/>
</dbReference>
<organism evidence="3 4">
    <name type="scientific">Lolium multiflorum</name>
    <name type="common">Italian ryegrass</name>
    <name type="synonym">Lolium perenne subsp. multiflorum</name>
    <dbReference type="NCBI Taxonomy" id="4521"/>
    <lineage>
        <taxon>Eukaryota</taxon>
        <taxon>Viridiplantae</taxon>
        <taxon>Streptophyta</taxon>
        <taxon>Embryophyta</taxon>
        <taxon>Tracheophyta</taxon>
        <taxon>Spermatophyta</taxon>
        <taxon>Magnoliopsida</taxon>
        <taxon>Liliopsida</taxon>
        <taxon>Poales</taxon>
        <taxon>Poaceae</taxon>
        <taxon>BOP clade</taxon>
        <taxon>Pooideae</taxon>
        <taxon>Poodae</taxon>
        <taxon>Poeae</taxon>
        <taxon>Poeae Chloroplast Group 2 (Poeae type)</taxon>
        <taxon>Loliodinae</taxon>
        <taxon>Loliinae</taxon>
        <taxon>Lolium</taxon>
    </lineage>
</organism>
<dbReference type="AlphaFoldDB" id="A0AAD8UXC3"/>
<keyword evidence="4" id="KW-1185">Reference proteome</keyword>
<sequence length="299" mass="32725">MEMAVVSMERLQGTSPPGGVRGERLCPPDLGPPMAAAHGVTKVSPSLRLRRPVQVLFRRRLCWSQASALRGSSTAQTSAFFPFQRKRCSAATTTPPSASYLPWRPLPLNLPLWRRTKARLQKEVKSFSSKLDGAVKIAAEARQEVDSLKEELGKLKEKLKEEEASRLVAEARAAEKDEVLRQSSLALLEAANIPVDALEKSSKQFSANGVSMALASHQLTWELTERCPGADALDDFPQDQAGKTLGQLIDAFAVDTKEVIEGDIEEMTKELPKEQDGQLVDLSAFKTSALTCNSPDSLR</sequence>
<evidence type="ECO:0000256" key="2">
    <source>
        <dbReference type="SAM" id="MobiDB-lite"/>
    </source>
</evidence>
<keyword evidence="1" id="KW-0175">Coiled coil</keyword>
<dbReference type="EMBL" id="JAUUTY010001263">
    <property type="protein sequence ID" value="KAK1558214.1"/>
    <property type="molecule type" value="Genomic_DNA"/>
</dbReference>
<evidence type="ECO:0000256" key="1">
    <source>
        <dbReference type="SAM" id="Coils"/>
    </source>
</evidence>
<accession>A0AAD8UXC3</accession>
<proteinExistence type="predicted"/>
<feature type="region of interest" description="Disordered" evidence="2">
    <location>
        <begin position="1"/>
        <end position="20"/>
    </location>
</feature>
<evidence type="ECO:0000313" key="4">
    <source>
        <dbReference type="Proteomes" id="UP001231189"/>
    </source>
</evidence>